<feature type="region of interest" description="Disordered" evidence="2">
    <location>
        <begin position="72"/>
        <end position="96"/>
    </location>
</feature>
<feature type="coiled-coil region" evidence="1">
    <location>
        <begin position="1105"/>
        <end position="1132"/>
    </location>
</feature>
<evidence type="ECO:0000256" key="2">
    <source>
        <dbReference type="SAM" id="MobiDB-lite"/>
    </source>
</evidence>
<reference evidence="4" key="1">
    <citation type="submission" date="2017-04" db="EMBL/GenBank/DDBJ databases">
        <title>Plasmodium gonderi genome.</title>
        <authorList>
            <person name="Arisue N."/>
            <person name="Honma H."/>
            <person name="Kawai S."/>
            <person name="Tougan T."/>
            <person name="Tanabe K."/>
            <person name="Horii T."/>
        </authorList>
    </citation>
    <scope>NUCLEOTIDE SEQUENCE [LARGE SCALE GENOMIC DNA]</scope>
    <source>
        <strain evidence="4">ATCC 30045</strain>
    </source>
</reference>
<feature type="compositionally biased region" description="Basic and acidic residues" evidence="2">
    <location>
        <begin position="782"/>
        <end position="797"/>
    </location>
</feature>
<keyword evidence="4" id="KW-1185">Reference proteome</keyword>
<evidence type="ECO:0000313" key="4">
    <source>
        <dbReference type="Proteomes" id="UP000195521"/>
    </source>
</evidence>
<dbReference type="Proteomes" id="UP000195521">
    <property type="component" value="Unassembled WGS sequence"/>
</dbReference>
<dbReference type="AlphaFoldDB" id="A0A1Y1JKG3"/>
<comment type="caution">
    <text evidence="3">The sequence shown here is derived from an EMBL/GenBank/DDBJ whole genome shotgun (WGS) entry which is preliminary data.</text>
</comment>
<keyword evidence="1" id="KW-0175">Coiled coil</keyword>
<feature type="region of interest" description="Disordered" evidence="2">
    <location>
        <begin position="1154"/>
        <end position="1173"/>
    </location>
</feature>
<name>A0A1Y1JKG3_PLAGO</name>
<dbReference type="RefSeq" id="XP_028544717.1">
    <property type="nucleotide sequence ID" value="XM_028688916.1"/>
</dbReference>
<dbReference type="GeneID" id="39748860"/>
<sequence>MFIASYFDRRNSLGEKKEHEIENQDCKKSNIERVLKNALNLSKEQNIVSYKRNEKERIKDILSALLKKKLKKTKKRNNNIDEPPEYNTNDHHQDNKLNSNNGVNMHVNFTSDNEIEVILRENKNLKHCSEKILQLSTHLKHNVLKNMNIQDVYKIIDTYISDIESEISKINETLELDAKQELRIYKDHLSKLCTIKTELSKNKFIDIETEGSSLNEIEHIINEMKVIQKLIKQKEYIICLKNTLSKLEYAKKCAVSRKYDETLHIILDVIKNLHIFKKYAKEQIIKGIQFFLPILTEYYMNRIQFLLTSISWGNNISNVSTSALEQLINDADISDDEYSSNNDQEEHFFFNTEYSFSEGKFTNVCTDADITTEQVGNSDGNGDGSCATRQGQNGDIPNVDKAKSIKEKIKNAIIFDNTYISLLKKESYEFIHILTSWNLTEKIHNYINEKNCRYNFSLRRNNCPIKFIDKMASYIITFFRSFFQNEKSPLFRFDKPEWGLKYLFYQCIISNTILKMFLNFVQTEDIKDSKVMQYILQNLLSSNEHSKVGDHHDIIQVSSNYNTRDGETKCKVQHKNYVDTTNKMSMSSSAEFSLIEEPNRKVRRQAVLDEENKFREKKHKFNKNNYSNESNIYDEKNISSVQEASYIGRTPTEDSQYNEGTKNLDEVYYMYRMMSTEQKECFFYEITNCEQVISKLNFKIVNECRLYILSRISVFIQLYHVEENQCEIKKAFLNFIHHVLKLYKKWALYDGENCKHLLDDLLKNTFVHLLLDVEKMSNEEENKECNTHDEDVQETNKQRAQKTSGQSVHELLKRRIDSSSEIKGVNVRNFFLLIEKEFLVDILKDMSINNCCIQLKNSIILEESDCVSEYVHILTKLVKKISKRILLFHHAEGGTITNADCNNYNENNIHHQRDTFVQEYINHVVKELLLIAKDEFRHHWNNINDLIGECSTACLLYVSFCSINKFLSIFHFKRYLKDTISSFKQLEKKMMNNLLDAFYHFISIRIYNLFTTNSIFHEHILSNLFKMKKCLPDYLFQNLCNKILQKLDSKILNFIVNQSTTYLHNECIFNTFINNSFMILQELEDLHIKRDGIVVYSMPILQEIIKLMTDDMDNLKKRIHEIKSNYALLLNDNNNNWLLQVTKIANALLREDDDDDDSSNDFTPHHPYEPRSYGSKACQFSLKKIKFLLLRRPDIKLIAEKSIIIREFIEE</sequence>
<gene>
    <name evidence="3" type="ORF">PGO_121200</name>
</gene>
<proteinExistence type="predicted"/>
<evidence type="ECO:0000256" key="1">
    <source>
        <dbReference type="SAM" id="Coils"/>
    </source>
</evidence>
<accession>A0A1Y1JKG3</accession>
<organism evidence="3 4">
    <name type="scientific">Plasmodium gonderi</name>
    <dbReference type="NCBI Taxonomy" id="77519"/>
    <lineage>
        <taxon>Eukaryota</taxon>
        <taxon>Sar</taxon>
        <taxon>Alveolata</taxon>
        <taxon>Apicomplexa</taxon>
        <taxon>Aconoidasida</taxon>
        <taxon>Haemosporida</taxon>
        <taxon>Plasmodiidae</taxon>
        <taxon>Plasmodium</taxon>
        <taxon>Plasmodium (Plasmodium)</taxon>
    </lineage>
</organism>
<dbReference type="EMBL" id="BDQF01000013">
    <property type="protein sequence ID" value="GAW82128.1"/>
    <property type="molecule type" value="Genomic_DNA"/>
</dbReference>
<dbReference type="OMA" id="NIFHEYI"/>
<dbReference type="OrthoDB" id="370501at2759"/>
<protein>
    <submittedName>
        <fullName evidence="3">Uncharacterized protein</fullName>
    </submittedName>
</protein>
<evidence type="ECO:0000313" key="3">
    <source>
        <dbReference type="EMBL" id="GAW82128.1"/>
    </source>
</evidence>
<feature type="region of interest" description="Disordered" evidence="2">
    <location>
        <begin position="782"/>
        <end position="805"/>
    </location>
</feature>